<dbReference type="GO" id="GO:0033353">
    <property type="term" value="P:S-adenosylmethionine cycle"/>
    <property type="evidence" value="ECO:0007669"/>
    <property type="project" value="TreeGrafter"/>
</dbReference>
<dbReference type="SUPFAM" id="SSF52283">
    <property type="entry name" value="Formate/glycerate dehydrogenase catalytic domain-like"/>
    <property type="match status" value="1"/>
</dbReference>
<evidence type="ECO:0000256" key="3">
    <source>
        <dbReference type="ARBA" id="ARBA00023027"/>
    </source>
</evidence>
<dbReference type="EC" id="3.13.2.1" evidence="4"/>
<feature type="binding site" evidence="4 5">
    <location>
        <position position="150"/>
    </location>
    <ligand>
        <name>substrate</name>
    </ligand>
</feature>
<dbReference type="Gene3D" id="3.40.50.720">
    <property type="entry name" value="NAD(P)-binding Rossmann-like Domain"/>
    <property type="match status" value="1"/>
</dbReference>
<evidence type="ECO:0000313" key="11">
    <source>
        <dbReference type="Proteomes" id="UP000032336"/>
    </source>
</evidence>
<comment type="pathway">
    <text evidence="4 7">Amino-acid biosynthesis; L-homocysteine biosynthesis; L-homocysteine from S-adenosyl-L-homocysteine: step 1/1.</text>
</comment>
<feature type="binding site" evidence="4 5">
    <location>
        <position position="180"/>
    </location>
    <ligand>
        <name>substrate</name>
    </ligand>
</feature>
<dbReference type="HAMAP" id="MF_00563">
    <property type="entry name" value="AdoHcyase"/>
    <property type="match status" value="1"/>
</dbReference>
<feature type="binding site" evidence="4 6">
    <location>
        <position position="346"/>
    </location>
    <ligand>
        <name>NAD(+)</name>
        <dbReference type="ChEBI" id="CHEBI:57540"/>
    </ligand>
</feature>
<feature type="binding site" evidence="4 6">
    <location>
        <begin position="293"/>
        <end position="295"/>
    </location>
    <ligand>
        <name>NAD(+)</name>
        <dbReference type="ChEBI" id="CHEBI:57540"/>
    </ligand>
</feature>
<dbReference type="STRING" id="1121877.FEAC_12130"/>
<dbReference type="NCBIfam" id="TIGR00936">
    <property type="entry name" value="ahcY"/>
    <property type="match status" value="1"/>
</dbReference>
<dbReference type="InterPro" id="IPR015878">
    <property type="entry name" value="Ado_hCys_hydrolase_NAD-bd"/>
</dbReference>
<comment type="similarity">
    <text evidence="1 4 8">Belongs to the adenosylhomocysteinase family.</text>
</comment>
<dbReference type="InterPro" id="IPR036291">
    <property type="entry name" value="NAD(P)-bd_dom_sf"/>
</dbReference>
<feature type="binding site" evidence="4 6">
    <location>
        <position position="237"/>
    </location>
    <ligand>
        <name>NAD(+)</name>
        <dbReference type="ChEBI" id="CHEBI:57540"/>
    </ligand>
</feature>
<keyword evidence="11" id="KW-1185">Reference proteome</keyword>
<evidence type="ECO:0000256" key="7">
    <source>
        <dbReference type="RuleBase" id="RU000548"/>
    </source>
</evidence>
<evidence type="ECO:0000256" key="8">
    <source>
        <dbReference type="RuleBase" id="RU004166"/>
    </source>
</evidence>
<dbReference type="PIRSF" id="PIRSF001109">
    <property type="entry name" value="Ad_hcy_hydrolase"/>
    <property type="match status" value="1"/>
</dbReference>
<dbReference type="SUPFAM" id="SSF51735">
    <property type="entry name" value="NAD(P)-binding Rossmann-fold domains"/>
    <property type="match status" value="1"/>
</dbReference>
<evidence type="ECO:0000256" key="1">
    <source>
        <dbReference type="ARBA" id="ARBA00007122"/>
    </source>
</evidence>
<dbReference type="GO" id="GO:0071269">
    <property type="term" value="P:L-homocysteine biosynthetic process"/>
    <property type="evidence" value="ECO:0007669"/>
    <property type="project" value="UniProtKB-UniRule"/>
</dbReference>
<comment type="catalytic activity">
    <reaction evidence="4 7">
        <text>S-adenosyl-L-homocysteine + H2O = L-homocysteine + adenosine</text>
        <dbReference type="Rhea" id="RHEA:21708"/>
        <dbReference type="ChEBI" id="CHEBI:15377"/>
        <dbReference type="ChEBI" id="CHEBI:16335"/>
        <dbReference type="ChEBI" id="CHEBI:57856"/>
        <dbReference type="ChEBI" id="CHEBI:58199"/>
        <dbReference type="EC" id="3.13.2.1"/>
    </reaction>
</comment>
<dbReference type="UniPathway" id="UPA00314">
    <property type="reaction ID" value="UER00076"/>
</dbReference>
<protein>
    <recommendedName>
        <fullName evidence="4">Adenosylhomocysteinase</fullName>
        <ecNumber evidence="4">3.13.2.1</ecNumber>
    </recommendedName>
    <alternativeName>
        <fullName evidence="4">S-adenosyl-L-homocysteine hydrolase</fullName>
        <shortName evidence="4">AdoHcyase</shortName>
    </alternativeName>
</protein>
<feature type="binding site" evidence="4">
    <location>
        <position position="185"/>
    </location>
    <ligand>
        <name>NAD(+)</name>
        <dbReference type="ChEBI" id="CHEBI:57540"/>
    </ligand>
</feature>
<sequence>MEYDISDISEADAGRQRILWADRQMPVLGSIRDRFAKTKPLQGVTIAACLHITTETANLLRTLQAGGAQVVAAASNPLSTQDDVAASLVKHDGIAVFARRGEDTPTYYSHIDAVLDAKPHVTMDDGCDLVSRVHRERPEQVESIFAGTEETTTGVIRLRAMEQAGSLGYPIVAVNDANTKHMFDNRYGTGQSTLDGVIRATNMLLAGKTIVIAGYGYCGKGVASRARGLGAQVVVTEIQPLPALEAVMDGFQVLPMAKAAQIGDIFITVTGNRDVLRPEHFRVMKDGAVLANSGHFDVEIDLAGLAAMTTGERRRMVRPMVEEFLVRGEDGKDRRVQVIAEGRLVNLSAAEGHPASVMDMSFANQALSVEWLVAHRGELSARVYDVPSDIDASVAELKLSSMQVEIDELTNAQREYLASWTDGTK</sequence>
<dbReference type="PANTHER" id="PTHR23420">
    <property type="entry name" value="ADENOSYLHOMOCYSTEINASE"/>
    <property type="match status" value="1"/>
</dbReference>
<dbReference type="Proteomes" id="UP000032336">
    <property type="component" value="Unassembled WGS sequence"/>
</dbReference>
<evidence type="ECO:0000259" key="9">
    <source>
        <dbReference type="SMART" id="SM00997"/>
    </source>
</evidence>
<name>A0A0D8FXT6_9ACTN</name>
<dbReference type="Gene3D" id="3.40.50.1480">
    <property type="entry name" value="Adenosylhomocysteinase-like"/>
    <property type="match status" value="1"/>
</dbReference>
<dbReference type="SMART" id="SM00997">
    <property type="entry name" value="AdoHcyase_NAD"/>
    <property type="match status" value="1"/>
</dbReference>
<evidence type="ECO:0000256" key="2">
    <source>
        <dbReference type="ARBA" id="ARBA00022563"/>
    </source>
</evidence>
<dbReference type="EMBL" id="JXUW01000008">
    <property type="protein sequence ID" value="KJE77087.1"/>
    <property type="molecule type" value="Genomic_DNA"/>
</dbReference>
<feature type="binding site" evidence="4">
    <location>
        <begin position="214"/>
        <end position="219"/>
    </location>
    <ligand>
        <name>NAD(+)</name>
        <dbReference type="ChEBI" id="CHEBI:57540"/>
    </ligand>
</feature>
<dbReference type="PROSITE" id="PS00738">
    <property type="entry name" value="ADOHCYASE_1"/>
    <property type="match status" value="1"/>
</dbReference>
<dbReference type="Pfam" id="PF05221">
    <property type="entry name" value="AdoHcyase"/>
    <property type="match status" value="2"/>
</dbReference>
<evidence type="ECO:0000256" key="4">
    <source>
        <dbReference type="HAMAP-Rule" id="MF_00563"/>
    </source>
</evidence>
<feature type="binding site" evidence="4 5">
    <location>
        <position position="53"/>
    </location>
    <ligand>
        <name>substrate</name>
    </ligand>
</feature>
<dbReference type="Pfam" id="PF00670">
    <property type="entry name" value="AdoHcyase_NAD"/>
    <property type="match status" value="1"/>
</dbReference>
<dbReference type="InterPro" id="IPR020082">
    <property type="entry name" value="S-Ado-L-homoCys_hydrolase_CS"/>
</dbReference>
<keyword evidence="4" id="KW-0963">Cytoplasm</keyword>
<comment type="cofactor">
    <cofactor evidence="4 6 7">
        <name>NAD(+)</name>
        <dbReference type="ChEBI" id="CHEBI:57540"/>
    </cofactor>
    <text evidence="4 6 7">Binds 1 NAD(+) per subunit.</text>
</comment>
<dbReference type="GeneID" id="78372442"/>
<dbReference type="NCBIfam" id="NF004005">
    <property type="entry name" value="PRK05476.2-3"/>
    <property type="match status" value="1"/>
</dbReference>
<keyword evidence="4 7" id="KW-0378">Hydrolase</keyword>
<feature type="binding site" evidence="4 5">
    <location>
        <position position="184"/>
    </location>
    <ligand>
        <name>substrate</name>
    </ligand>
</feature>
<evidence type="ECO:0000313" key="10">
    <source>
        <dbReference type="EMBL" id="KJE77087.1"/>
    </source>
</evidence>
<keyword evidence="3 4" id="KW-0520">NAD</keyword>
<dbReference type="GO" id="GO:0005829">
    <property type="term" value="C:cytosol"/>
    <property type="evidence" value="ECO:0007669"/>
    <property type="project" value="TreeGrafter"/>
</dbReference>
<feature type="binding site" evidence="4">
    <location>
        <position position="272"/>
    </location>
    <ligand>
        <name>NAD(+)</name>
        <dbReference type="ChEBI" id="CHEBI:57540"/>
    </ligand>
</feature>
<dbReference type="InterPro" id="IPR042172">
    <property type="entry name" value="Adenosylhomocyst_ase-like_sf"/>
</dbReference>
<feature type="binding site" evidence="4 6">
    <location>
        <begin position="151"/>
        <end position="153"/>
    </location>
    <ligand>
        <name>NAD(+)</name>
        <dbReference type="ChEBI" id="CHEBI:57540"/>
    </ligand>
</feature>
<organism evidence="10 11">
    <name type="scientific">Ferrimicrobium acidiphilum DSM 19497</name>
    <dbReference type="NCBI Taxonomy" id="1121877"/>
    <lineage>
        <taxon>Bacteria</taxon>
        <taxon>Bacillati</taxon>
        <taxon>Actinomycetota</taxon>
        <taxon>Acidimicrobiia</taxon>
        <taxon>Acidimicrobiales</taxon>
        <taxon>Acidimicrobiaceae</taxon>
        <taxon>Ferrimicrobium</taxon>
    </lineage>
</organism>
<dbReference type="PANTHER" id="PTHR23420:SF0">
    <property type="entry name" value="ADENOSYLHOMOCYSTEINASE"/>
    <property type="match status" value="1"/>
</dbReference>
<dbReference type="GO" id="GO:0004013">
    <property type="term" value="F:adenosylhomocysteinase activity"/>
    <property type="evidence" value="ECO:0007669"/>
    <property type="project" value="UniProtKB-UniRule"/>
</dbReference>
<dbReference type="PATRIC" id="fig|1121877.4.peg.1333"/>
<dbReference type="InterPro" id="IPR000043">
    <property type="entry name" value="Adenosylhomocysteinase-like"/>
</dbReference>
<dbReference type="RefSeq" id="WP_035388985.1">
    <property type="nucleotide sequence ID" value="NZ_JQKF01000008.1"/>
</dbReference>
<dbReference type="PROSITE" id="PS00739">
    <property type="entry name" value="ADOHCYASE_2"/>
    <property type="match status" value="1"/>
</dbReference>
<feature type="binding site" evidence="4 5">
    <location>
        <position position="125"/>
    </location>
    <ligand>
        <name>substrate</name>
    </ligand>
</feature>
<gene>
    <name evidence="4 10" type="primary">ahcY</name>
    <name evidence="10" type="ORF">FEAC_12130</name>
</gene>
<comment type="function">
    <text evidence="4">May play a key role in the regulation of the intracellular concentration of adenosylhomocysteine.</text>
</comment>
<dbReference type="AlphaFoldDB" id="A0A0D8FXT6"/>
<feature type="binding site" evidence="6">
    <location>
        <begin position="216"/>
        <end position="221"/>
    </location>
    <ligand>
        <name>NAD(+)</name>
        <dbReference type="ChEBI" id="CHEBI:57540"/>
    </ligand>
</feature>
<comment type="caution">
    <text evidence="10">The sequence shown here is derived from an EMBL/GenBank/DDBJ whole genome shotgun (WGS) entry which is preliminary data.</text>
</comment>
<dbReference type="GO" id="GO:0006730">
    <property type="term" value="P:one-carbon metabolic process"/>
    <property type="evidence" value="ECO:0007669"/>
    <property type="project" value="UniProtKB-UniRule"/>
</dbReference>
<evidence type="ECO:0000256" key="5">
    <source>
        <dbReference type="PIRSR" id="PIRSR001109-1"/>
    </source>
</evidence>
<evidence type="ECO:0000256" key="6">
    <source>
        <dbReference type="PIRSR" id="PIRSR001109-2"/>
    </source>
</evidence>
<dbReference type="SMART" id="SM00996">
    <property type="entry name" value="AdoHcyase"/>
    <property type="match status" value="1"/>
</dbReference>
<accession>A0A0D8FXT6</accession>
<feature type="domain" description="S-adenosyl-L-homocysteine hydrolase NAD binding" evidence="9">
    <location>
        <begin position="185"/>
        <end position="352"/>
    </location>
</feature>
<reference evidence="10 11" key="1">
    <citation type="submission" date="2015-01" db="EMBL/GenBank/DDBJ databases">
        <title>Draft genome of the acidophilic iron oxidizer Ferrimicrobium acidiphilum strain T23.</title>
        <authorList>
            <person name="Poehlein A."/>
            <person name="Eisen S."/>
            <person name="Schloemann M."/>
            <person name="Johnson B.D."/>
            <person name="Daniel R."/>
            <person name="Muehling M."/>
        </authorList>
    </citation>
    <scope>NUCLEOTIDE SEQUENCE [LARGE SCALE GENOMIC DNA]</scope>
    <source>
        <strain evidence="10 11">T23</strain>
    </source>
</reference>
<comment type="subcellular location">
    <subcellularLocation>
        <location evidence="4">Cytoplasm</location>
    </subcellularLocation>
</comment>
<dbReference type="CDD" id="cd00401">
    <property type="entry name" value="SAHH"/>
    <property type="match status" value="1"/>
</dbReference>
<dbReference type="OrthoDB" id="9802717at2"/>
<dbReference type="eggNOG" id="COG0499">
    <property type="taxonomic scope" value="Bacteria"/>
</dbReference>
<feature type="binding site" evidence="6">
    <location>
        <position position="353"/>
    </location>
    <ligand>
        <name>NAD(+)</name>
        <dbReference type="ChEBI" id="CHEBI:57540"/>
    </ligand>
</feature>
<keyword evidence="2 4" id="KW-0554">One-carbon metabolism</keyword>
<proteinExistence type="inferred from homology"/>